<dbReference type="AlphaFoldDB" id="A0A1I3B570"/>
<comment type="subcellular location">
    <subcellularLocation>
        <location evidence="2 14 15">Cytoplasm</location>
    </subcellularLocation>
</comment>
<dbReference type="RefSeq" id="WP_092091161.1">
    <property type="nucleotide sequence ID" value="NZ_FOQE01000003.1"/>
</dbReference>
<accession>A0A1I3B570</accession>
<reference evidence="17 18" key="1">
    <citation type="submission" date="2016-10" db="EMBL/GenBank/DDBJ databases">
        <authorList>
            <person name="de Groot N.N."/>
        </authorList>
    </citation>
    <scope>NUCLEOTIDE SEQUENCE [LARGE SCALE GENOMIC DNA]</scope>
    <source>
        <strain evidence="17 18">DSM 27630</strain>
    </source>
</reference>
<dbReference type="SUPFAM" id="SSF52540">
    <property type="entry name" value="P-loop containing nucleoside triphosphate hydrolases"/>
    <property type="match status" value="1"/>
</dbReference>
<keyword evidence="10 14" id="KW-0418">Kinase</keyword>
<evidence type="ECO:0000256" key="11">
    <source>
        <dbReference type="ARBA" id="ARBA00022840"/>
    </source>
</evidence>
<evidence type="ECO:0000256" key="2">
    <source>
        <dbReference type="ARBA" id="ARBA00004496"/>
    </source>
</evidence>
<feature type="domain" description="Phosphoribulokinase/uridine kinase" evidence="16">
    <location>
        <begin position="85"/>
        <end position="233"/>
    </location>
</feature>
<evidence type="ECO:0000256" key="12">
    <source>
        <dbReference type="ARBA" id="ARBA00022993"/>
    </source>
</evidence>
<dbReference type="NCBIfam" id="TIGR00554">
    <property type="entry name" value="panK_bact"/>
    <property type="match status" value="1"/>
</dbReference>
<keyword evidence="11 14" id="KW-0067">ATP-binding</keyword>
<dbReference type="InterPro" id="IPR027417">
    <property type="entry name" value="P-loop_NTPase"/>
</dbReference>
<dbReference type="GO" id="GO:0005524">
    <property type="term" value="F:ATP binding"/>
    <property type="evidence" value="ECO:0007669"/>
    <property type="project" value="UniProtKB-UniRule"/>
</dbReference>
<protein>
    <recommendedName>
        <fullName evidence="6 14">Pantothenate kinase</fullName>
        <ecNumber evidence="5 14">2.7.1.33</ecNumber>
    </recommendedName>
    <alternativeName>
        <fullName evidence="13 14">Pantothenic acid kinase</fullName>
    </alternativeName>
</protein>
<evidence type="ECO:0000259" key="16">
    <source>
        <dbReference type="Pfam" id="PF00485"/>
    </source>
</evidence>
<dbReference type="PANTHER" id="PTHR10285">
    <property type="entry name" value="URIDINE KINASE"/>
    <property type="match status" value="1"/>
</dbReference>
<dbReference type="OrthoDB" id="1550976at2"/>
<dbReference type="InterPro" id="IPR006083">
    <property type="entry name" value="PRK/URK"/>
</dbReference>
<evidence type="ECO:0000256" key="7">
    <source>
        <dbReference type="ARBA" id="ARBA00022490"/>
    </source>
</evidence>
<dbReference type="GO" id="GO:0015937">
    <property type="term" value="P:coenzyme A biosynthetic process"/>
    <property type="evidence" value="ECO:0007669"/>
    <property type="project" value="UniProtKB-UniRule"/>
</dbReference>
<keyword evidence="7 14" id="KW-0963">Cytoplasm</keyword>
<keyword evidence="8 14" id="KW-0808">Transferase</keyword>
<proteinExistence type="inferred from homology"/>
<evidence type="ECO:0000256" key="14">
    <source>
        <dbReference type="HAMAP-Rule" id="MF_00215"/>
    </source>
</evidence>
<evidence type="ECO:0000256" key="8">
    <source>
        <dbReference type="ARBA" id="ARBA00022679"/>
    </source>
</evidence>
<evidence type="ECO:0000256" key="1">
    <source>
        <dbReference type="ARBA" id="ARBA00001206"/>
    </source>
</evidence>
<dbReference type="GO" id="GO:0005737">
    <property type="term" value="C:cytoplasm"/>
    <property type="evidence" value="ECO:0007669"/>
    <property type="project" value="UniProtKB-SubCell"/>
</dbReference>
<comment type="pathway">
    <text evidence="3 14 15">Cofactor biosynthesis; coenzyme A biosynthesis; CoA from (R)-pantothenate: step 1/5.</text>
</comment>
<comment type="catalytic activity">
    <reaction evidence="1 14 15">
        <text>(R)-pantothenate + ATP = (R)-4'-phosphopantothenate + ADP + H(+)</text>
        <dbReference type="Rhea" id="RHEA:16373"/>
        <dbReference type="ChEBI" id="CHEBI:10986"/>
        <dbReference type="ChEBI" id="CHEBI:15378"/>
        <dbReference type="ChEBI" id="CHEBI:29032"/>
        <dbReference type="ChEBI" id="CHEBI:30616"/>
        <dbReference type="ChEBI" id="CHEBI:456216"/>
        <dbReference type="EC" id="2.7.1.33"/>
    </reaction>
</comment>
<dbReference type="Proteomes" id="UP000198668">
    <property type="component" value="Unassembled WGS sequence"/>
</dbReference>
<dbReference type="InterPro" id="IPR004566">
    <property type="entry name" value="PanK"/>
</dbReference>
<dbReference type="Pfam" id="PF00485">
    <property type="entry name" value="PRK"/>
    <property type="match status" value="1"/>
</dbReference>
<dbReference type="PIRSF" id="PIRSF000545">
    <property type="entry name" value="Pantothenate_kin"/>
    <property type="match status" value="1"/>
</dbReference>
<evidence type="ECO:0000256" key="13">
    <source>
        <dbReference type="ARBA" id="ARBA00032866"/>
    </source>
</evidence>
<evidence type="ECO:0000256" key="15">
    <source>
        <dbReference type="RuleBase" id="RU003530"/>
    </source>
</evidence>
<dbReference type="Gene3D" id="3.40.50.300">
    <property type="entry name" value="P-loop containing nucleotide triphosphate hydrolases"/>
    <property type="match status" value="1"/>
</dbReference>
<organism evidence="17 18">
    <name type="scientific">Pisciglobus halotolerans</name>
    <dbReference type="NCBI Taxonomy" id="745365"/>
    <lineage>
        <taxon>Bacteria</taxon>
        <taxon>Bacillati</taxon>
        <taxon>Bacillota</taxon>
        <taxon>Bacilli</taxon>
        <taxon>Lactobacillales</taxon>
        <taxon>Carnobacteriaceae</taxon>
    </lineage>
</organism>
<evidence type="ECO:0000313" key="18">
    <source>
        <dbReference type="Proteomes" id="UP000198668"/>
    </source>
</evidence>
<dbReference type="UniPathway" id="UPA00241">
    <property type="reaction ID" value="UER00352"/>
</dbReference>
<dbReference type="EC" id="2.7.1.33" evidence="5 14"/>
<name>A0A1I3B570_9LACT</name>
<keyword evidence="18" id="KW-1185">Reference proteome</keyword>
<gene>
    <name evidence="14" type="primary">coaA</name>
    <name evidence="17" type="ORF">SAMN04489868_103106</name>
</gene>
<sequence length="307" mass="35875">MNMSRTHHIFKREDWNALNDHTNISMTSEELQTLRGLNDPTSLEDVKEVYVPLIQLLDIFIKEYERLQSNKDLYLEIPSIERPFVIGVAGSVAVGKSTIARLLANMLSQVFPDQEVDMITTDGFLYPNKELKKKGLMNRKGFPESYDMKELMSFLGKIKTGETEVPSPVYSHEIYDIVEGEQYILHQPDILIVEGINVLQSPLNEQIYISDYFDFSIYVDAEPELIKKWYLERFGMLLDTAFTKPQNYYYQLAQGDREDAFAYAHNIWKEINFKNLKEYIMPTRKRADLIIHKTHGHLIDQLCLKKY</sequence>
<keyword evidence="12 14" id="KW-0173">Coenzyme A biosynthesis</keyword>
<evidence type="ECO:0000256" key="3">
    <source>
        <dbReference type="ARBA" id="ARBA00005225"/>
    </source>
</evidence>
<keyword evidence="9 14" id="KW-0547">Nucleotide-binding</keyword>
<dbReference type="EMBL" id="FOQE01000003">
    <property type="protein sequence ID" value="SFH56861.1"/>
    <property type="molecule type" value="Genomic_DNA"/>
</dbReference>
<evidence type="ECO:0000256" key="4">
    <source>
        <dbReference type="ARBA" id="ARBA00006087"/>
    </source>
</evidence>
<dbReference type="CDD" id="cd02025">
    <property type="entry name" value="PanK"/>
    <property type="match status" value="1"/>
</dbReference>
<dbReference type="GO" id="GO:0004594">
    <property type="term" value="F:pantothenate kinase activity"/>
    <property type="evidence" value="ECO:0007669"/>
    <property type="project" value="UniProtKB-UniRule"/>
</dbReference>
<dbReference type="HAMAP" id="MF_00215">
    <property type="entry name" value="Pantothen_kinase_1"/>
    <property type="match status" value="1"/>
</dbReference>
<evidence type="ECO:0000313" key="17">
    <source>
        <dbReference type="EMBL" id="SFH56861.1"/>
    </source>
</evidence>
<evidence type="ECO:0000256" key="9">
    <source>
        <dbReference type="ARBA" id="ARBA00022741"/>
    </source>
</evidence>
<feature type="binding site" evidence="14">
    <location>
        <begin position="90"/>
        <end position="97"/>
    </location>
    <ligand>
        <name>ATP</name>
        <dbReference type="ChEBI" id="CHEBI:30616"/>
    </ligand>
</feature>
<evidence type="ECO:0000256" key="6">
    <source>
        <dbReference type="ARBA" id="ARBA00015080"/>
    </source>
</evidence>
<evidence type="ECO:0000256" key="5">
    <source>
        <dbReference type="ARBA" id="ARBA00012102"/>
    </source>
</evidence>
<evidence type="ECO:0000256" key="10">
    <source>
        <dbReference type="ARBA" id="ARBA00022777"/>
    </source>
</evidence>
<comment type="similarity">
    <text evidence="4 14 15">Belongs to the prokaryotic pantothenate kinase family.</text>
</comment>